<dbReference type="GO" id="GO:0015562">
    <property type="term" value="F:efflux transmembrane transporter activity"/>
    <property type="evidence" value="ECO:0007669"/>
    <property type="project" value="InterPro"/>
</dbReference>
<dbReference type="PANTHER" id="PTHR30203">
    <property type="entry name" value="OUTER MEMBRANE CATION EFFLUX PROTEIN"/>
    <property type="match status" value="1"/>
</dbReference>
<sequence>MVSRSLAAAALTATLLPAVAAADPLTLERALELAAQRSEAVRGARAGAAGAAEAARAAGQLPDPMLSVGIENLPVTGPDRLRTTADSMTMKRVGISQEWVSAEKRALRQAAAQAQADRESVTAEAALAEARLQAALAYLDAFYAGEIAKLTTLTEHHVHEEWEAAKARLASSAGTSQEVLQLDAARGVAEDESADVRQQQAAALVALERWLGWRPDDLAPPLLPTSAAEQAYVAAHPAVLQAQREVEAARAEASATAANREPNWTWQVSYGQRTGYSDMVAVGVSIPLPVAPRERQDRETSAKLALATKAEATLEEATRMASAEYRAMSSDAQRLGHRVQRYTAAVVTPARQRTQAALAGYRSNQVPLMVLFEARHAEVDVQRKLLAMQRELAKVQAQLAFRPVPGGAR</sequence>
<proteinExistence type="predicted"/>
<evidence type="ECO:0000313" key="4">
    <source>
        <dbReference type="Proteomes" id="UP000617041"/>
    </source>
</evidence>
<reference evidence="3" key="1">
    <citation type="submission" date="2020-12" db="EMBL/GenBank/DDBJ databases">
        <title>Ramlibacter sp. nov., isolated from a freshwater alga, Cryptomonas.</title>
        <authorList>
            <person name="Kim H.M."/>
            <person name="Jeon C.O."/>
        </authorList>
    </citation>
    <scope>NUCLEOTIDE SEQUENCE</scope>
    <source>
        <strain evidence="3">CrO1</strain>
    </source>
</reference>
<keyword evidence="1" id="KW-0175">Coiled coil</keyword>
<dbReference type="SUPFAM" id="SSF56954">
    <property type="entry name" value="Outer membrane efflux proteins (OEP)"/>
    <property type="match status" value="1"/>
</dbReference>
<evidence type="ECO:0000313" key="3">
    <source>
        <dbReference type="EMBL" id="MBK0394926.1"/>
    </source>
</evidence>
<protein>
    <submittedName>
        <fullName evidence="3">TolC family protein</fullName>
    </submittedName>
</protein>
<dbReference type="AlphaFoldDB" id="A0A934Q5C8"/>
<accession>A0A934Q5C8</accession>
<keyword evidence="4" id="KW-1185">Reference proteome</keyword>
<evidence type="ECO:0000256" key="2">
    <source>
        <dbReference type="SAM" id="SignalP"/>
    </source>
</evidence>
<dbReference type="Gene3D" id="1.20.1600.10">
    <property type="entry name" value="Outer membrane efflux proteins (OEP)"/>
    <property type="match status" value="1"/>
</dbReference>
<feature type="coiled-coil region" evidence="1">
    <location>
        <begin position="104"/>
        <end position="131"/>
    </location>
</feature>
<feature type="chain" id="PRO_5037137864" evidence="2">
    <location>
        <begin position="21"/>
        <end position="409"/>
    </location>
</feature>
<comment type="caution">
    <text evidence="3">The sequence shown here is derived from an EMBL/GenBank/DDBJ whole genome shotgun (WGS) entry which is preliminary data.</text>
</comment>
<keyword evidence="2" id="KW-0732">Signal</keyword>
<organism evidence="3 4">
    <name type="scientific">Ramlibacter algicola</name>
    <dbReference type="NCBI Taxonomy" id="2795217"/>
    <lineage>
        <taxon>Bacteria</taxon>
        <taxon>Pseudomonadati</taxon>
        <taxon>Pseudomonadota</taxon>
        <taxon>Betaproteobacteria</taxon>
        <taxon>Burkholderiales</taxon>
        <taxon>Comamonadaceae</taxon>
        <taxon>Ramlibacter</taxon>
    </lineage>
</organism>
<evidence type="ECO:0000256" key="1">
    <source>
        <dbReference type="SAM" id="Coils"/>
    </source>
</evidence>
<feature type="signal peptide" evidence="2">
    <location>
        <begin position="1"/>
        <end position="20"/>
    </location>
</feature>
<dbReference type="Proteomes" id="UP000617041">
    <property type="component" value="Unassembled WGS sequence"/>
</dbReference>
<gene>
    <name evidence="3" type="ORF">I8E28_20140</name>
</gene>
<name>A0A934Q5C8_9BURK</name>
<dbReference type="InterPro" id="IPR010131">
    <property type="entry name" value="MdtP/NodT-like"/>
</dbReference>
<dbReference type="EMBL" id="JAEDAO010000001">
    <property type="protein sequence ID" value="MBK0394926.1"/>
    <property type="molecule type" value="Genomic_DNA"/>
</dbReference>